<dbReference type="EMBL" id="CM042040">
    <property type="protein sequence ID" value="KAI3717602.1"/>
    <property type="molecule type" value="Genomic_DNA"/>
</dbReference>
<organism evidence="1 2">
    <name type="scientific">Smallanthus sonchifolius</name>
    <dbReference type="NCBI Taxonomy" id="185202"/>
    <lineage>
        <taxon>Eukaryota</taxon>
        <taxon>Viridiplantae</taxon>
        <taxon>Streptophyta</taxon>
        <taxon>Embryophyta</taxon>
        <taxon>Tracheophyta</taxon>
        <taxon>Spermatophyta</taxon>
        <taxon>Magnoliopsida</taxon>
        <taxon>eudicotyledons</taxon>
        <taxon>Gunneridae</taxon>
        <taxon>Pentapetalae</taxon>
        <taxon>asterids</taxon>
        <taxon>campanulids</taxon>
        <taxon>Asterales</taxon>
        <taxon>Asteraceae</taxon>
        <taxon>Asteroideae</taxon>
        <taxon>Heliantheae alliance</taxon>
        <taxon>Millerieae</taxon>
        <taxon>Smallanthus</taxon>
    </lineage>
</organism>
<sequence length="170" mass="18751">MITSVAVVMKEWCGVDGKGVDRGHHRRRRTASGAFASRTHLQFDNSEYRDDVDSETAKMSLVSMDVEPLPLNTEHEGKRKSVRHGVDRKMGEHLPEGCNSGNLINSLYIKQNLESTYPGGGNLVNVNGFSIVNKTSKFIVLGKTLGFTMDGTEGDFKIMMNGKGGRFVDQ</sequence>
<reference evidence="2" key="1">
    <citation type="journal article" date="2022" name="Mol. Ecol. Resour.">
        <title>The genomes of chicory, endive, great burdock and yacon provide insights into Asteraceae palaeo-polyploidization history and plant inulin production.</title>
        <authorList>
            <person name="Fan W."/>
            <person name="Wang S."/>
            <person name="Wang H."/>
            <person name="Wang A."/>
            <person name="Jiang F."/>
            <person name="Liu H."/>
            <person name="Zhao H."/>
            <person name="Xu D."/>
            <person name="Zhang Y."/>
        </authorList>
    </citation>
    <scope>NUCLEOTIDE SEQUENCE [LARGE SCALE GENOMIC DNA]</scope>
    <source>
        <strain evidence="2">cv. Yunnan</strain>
    </source>
</reference>
<dbReference type="Proteomes" id="UP001056120">
    <property type="component" value="Linkage Group LG23"/>
</dbReference>
<proteinExistence type="predicted"/>
<evidence type="ECO:0000313" key="2">
    <source>
        <dbReference type="Proteomes" id="UP001056120"/>
    </source>
</evidence>
<name>A0ACB9B5A8_9ASTR</name>
<accession>A0ACB9B5A8</accession>
<gene>
    <name evidence="1" type="ORF">L1987_69327</name>
</gene>
<evidence type="ECO:0000313" key="1">
    <source>
        <dbReference type="EMBL" id="KAI3717602.1"/>
    </source>
</evidence>
<comment type="caution">
    <text evidence="1">The sequence shown here is derived from an EMBL/GenBank/DDBJ whole genome shotgun (WGS) entry which is preliminary data.</text>
</comment>
<protein>
    <submittedName>
        <fullName evidence="1">Uncharacterized protein</fullName>
    </submittedName>
</protein>
<reference evidence="1 2" key="2">
    <citation type="journal article" date="2022" name="Mol. Ecol. Resour.">
        <title>The genomes of chicory, endive, great burdock and yacon provide insights into Asteraceae paleo-polyploidization history and plant inulin production.</title>
        <authorList>
            <person name="Fan W."/>
            <person name="Wang S."/>
            <person name="Wang H."/>
            <person name="Wang A."/>
            <person name="Jiang F."/>
            <person name="Liu H."/>
            <person name="Zhao H."/>
            <person name="Xu D."/>
            <person name="Zhang Y."/>
        </authorList>
    </citation>
    <scope>NUCLEOTIDE SEQUENCE [LARGE SCALE GENOMIC DNA]</scope>
    <source>
        <strain evidence="2">cv. Yunnan</strain>
        <tissue evidence="1">Leaves</tissue>
    </source>
</reference>
<keyword evidence="2" id="KW-1185">Reference proteome</keyword>